<dbReference type="AlphaFoldDB" id="A0A533QDW7"/>
<proteinExistence type="predicted"/>
<sequence length="474" mass="51218">MKIVRKTFQIISMYTVLGFLTMVSLQQISIAAWSSFAKENTAICMAPGQQSLPQIVSDGAGGAIITWEDARDVHFDIYAQRVDAHGNVLWNKDGVPVCTVPENQNRPKIISDGAGGAIITWHDVRSGSGNYDIYAQRIDADGKPQWVSNGMPICTEVNAQNNPCIVMDGAGGTIIIWQDFRTNYADLYAQRIRKDGELLWKENGVLICGSSGAQSAPIAVDDTTGGAIVIWQDFRRSYADIYAQRVDGGGNILWDRGGVPLCTASGHESFQVAINNGAEGAIVAWVDTRNGNNDIFAQQIDGNGAVHWQTNGMPLCIAKGNQNYPVITGDGAGGAILAWWDMRSGVFDIYAQHIELTGNIPWMENGIPICAESGIQNNVSITSNGSGGAIVTWNDNRADMFDVYAQQIDSKGLAMWSGKGVPCSTASDTQCFPVLVSDGTGGVIIAWQDGRNKDKSYWDIYAQKINSQGFLGDE</sequence>
<evidence type="ECO:0000313" key="1">
    <source>
        <dbReference type="EMBL" id="TLD42946.1"/>
    </source>
</evidence>
<reference evidence="1 2" key="1">
    <citation type="submission" date="2019-04" db="EMBL/GenBank/DDBJ databases">
        <title>Genome of a novel bacterium Candidatus Jettenia ecosi reconstructed from metagenome of an anammox bioreactor.</title>
        <authorList>
            <person name="Mardanov A.V."/>
            <person name="Beletsky A.V."/>
            <person name="Ravin N.V."/>
            <person name="Botchkova E.A."/>
            <person name="Litti Y.V."/>
            <person name="Nozhevnikova A.N."/>
        </authorList>
    </citation>
    <scope>NUCLEOTIDE SEQUENCE [LARGE SCALE GENOMIC DNA]</scope>
    <source>
        <strain evidence="1">J2</strain>
    </source>
</reference>
<dbReference type="PANTHER" id="PTHR42754:SF1">
    <property type="entry name" value="LIPOPROTEIN"/>
    <property type="match status" value="1"/>
</dbReference>
<evidence type="ECO:0000313" key="2">
    <source>
        <dbReference type="Proteomes" id="UP000319783"/>
    </source>
</evidence>
<keyword evidence="1" id="KW-0449">Lipoprotein</keyword>
<dbReference type="EMBL" id="SULG01000010">
    <property type="protein sequence ID" value="TLD42946.1"/>
    <property type="molecule type" value="Genomic_DNA"/>
</dbReference>
<organism evidence="1 2">
    <name type="scientific">Candidatus Jettenia ecosi</name>
    <dbReference type="NCBI Taxonomy" id="2494326"/>
    <lineage>
        <taxon>Bacteria</taxon>
        <taxon>Pseudomonadati</taxon>
        <taxon>Planctomycetota</taxon>
        <taxon>Candidatus Brocadiia</taxon>
        <taxon>Candidatus Brocadiales</taxon>
        <taxon>Candidatus Brocadiaceae</taxon>
        <taxon>Candidatus Jettenia</taxon>
    </lineage>
</organism>
<name>A0A533QDW7_9BACT</name>
<dbReference type="PANTHER" id="PTHR42754">
    <property type="entry name" value="ENDOGLUCANASE"/>
    <property type="match status" value="1"/>
</dbReference>
<protein>
    <submittedName>
        <fullName evidence="1">Putative lipoprotein</fullName>
    </submittedName>
</protein>
<comment type="caution">
    <text evidence="1">The sequence shown here is derived from an EMBL/GenBank/DDBJ whole genome shotgun (WGS) entry which is preliminary data.</text>
</comment>
<gene>
    <name evidence="1" type="ORF">JETT_0734</name>
</gene>
<dbReference type="Proteomes" id="UP000319783">
    <property type="component" value="Unassembled WGS sequence"/>
</dbReference>
<accession>A0A533QDW7</accession>